<evidence type="ECO:0000313" key="2">
    <source>
        <dbReference type="EMBL" id="TPP63532.1"/>
    </source>
</evidence>
<keyword evidence="1" id="KW-0732">Signal</keyword>
<dbReference type="EMBL" id="SUNJ01005544">
    <property type="protein sequence ID" value="TPP63532.1"/>
    <property type="molecule type" value="Genomic_DNA"/>
</dbReference>
<dbReference type="Proteomes" id="UP000316759">
    <property type="component" value="Unassembled WGS sequence"/>
</dbReference>
<feature type="signal peptide" evidence="1">
    <location>
        <begin position="1"/>
        <end position="23"/>
    </location>
</feature>
<comment type="caution">
    <text evidence="2">The sequence shown here is derived from an EMBL/GenBank/DDBJ whole genome shotgun (WGS) entry which is preliminary data.</text>
</comment>
<proteinExistence type="predicted"/>
<gene>
    <name evidence="2" type="ORF">FGIG_03456</name>
</gene>
<reference evidence="2 3" key="1">
    <citation type="submission" date="2019-04" db="EMBL/GenBank/DDBJ databases">
        <title>Annotation for the trematode Fasciola gigantica.</title>
        <authorList>
            <person name="Choi Y.-J."/>
        </authorList>
    </citation>
    <scope>NUCLEOTIDE SEQUENCE [LARGE SCALE GENOMIC DNA]</scope>
    <source>
        <strain evidence="2">Uganda_cow_1</strain>
    </source>
</reference>
<dbReference type="AlphaFoldDB" id="A0A504YNG0"/>
<keyword evidence="3" id="KW-1185">Reference proteome</keyword>
<feature type="chain" id="PRO_5021320831" evidence="1">
    <location>
        <begin position="24"/>
        <end position="155"/>
    </location>
</feature>
<evidence type="ECO:0000313" key="3">
    <source>
        <dbReference type="Proteomes" id="UP000316759"/>
    </source>
</evidence>
<accession>A0A504YNG0</accession>
<organism evidence="2 3">
    <name type="scientific">Fasciola gigantica</name>
    <name type="common">Giant liver fluke</name>
    <dbReference type="NCBI Taxonomy" id="46835"/>
    <lineage>
        <taxon>Eukaryota</taxon>
        <taxon>Metazoa</taxon>
        <taxon>Spiralia</taxon>
        <taxon>Lophotrochozoa</taxon>
        <taxon>Platyhelminthes</taxon>
        <taxon>Trematoda</taxon>
        <taxon>Digenea</taxon>
        <taxon>Plagiorchiida</taxon>
        <taxon>Echinostomata</taxon>
        <taxon>Echinostomatoidea</taxon>
        <taxon>Fasciolidae</taxon>
        <taxon>Fasciola</taxon>
    </lineage>
</organism>
<name>A0A504YNG0_FASGI</name>
<evidence type="ECO:0000256" key="1">
    <source>
        <dbReference type="SAM" id="SignalP"/>
    </source>
</evidence>
<protein>
    <submittedName>
        <fullName evidence="2">Uncharacterized protein</fullName>
    </submittedName>
</protein>
<sequence length="155" mass="17771">MILLRLATFGLLILSTYLEICDAKKSNIRALLRGDILLFGLPAAWFPEYKNLDASPSLTLKHKLCIWLTNIIHSKRDLGGDIEKCDLVDLKPEPLTATIMFTFNGERNTEETVQKCLNYLRDTIRSGRAEPQDFHIWNIRSLEIIDGQQAKRNEL</sequence>
<dbReference type="OrthoDB" id="10417532at2759"/>